<reference evidence="7 8" key="1">
    <citation type="submission" date="2017-07" db="EMBL/GenBank/DDBJ databases">
        <title>The genome sequence of Paludifilum halophilum highlights mechanisms for microbial adaptation to high salt environemnts.</title>
        <authorList>
            <person name="Belbahri L."/>
        </authorList>
    </citation>
    <scope>NUCLEOTIDE SEQUENCE [LARGE SCALE GENOMIC DNA]</scope>
    <source>
        <strain evidence="7 8">DSM 102817</strain>
    </source>
</reference>
<dbReference type="InterPro" id="IPR009695">
    <property type="entry name" value="Diacylglyc_glucosyltr_N"/>
</dbReference>
<accession>A0A235BA88</accession>
<evidence type="ECO:0000259" key="5">
    <source>
        <dbReference type="Pfam" id="PF04101"/>
    </source>
</evidence>
<dbReference type="RefSeq" id="WP_094263491.1">
    <property type="nucleotide sequence ID" value="NZ_NOWF01000002.1"/>
</dbReference>
<dbReference type="PANTHER" id="PTHR43025:SF3">
    <property type="entry name" value="MONOGALACTOSYLDIACYLGLYCEROL SYNTHASE 1, CHLOROPLASTIC"/>
    <property type="match status" value="1"/>
</dbReference>
<evidence type="ECO:0008006" key="9">
    <source>
        <dbReference type="Google" id="ProtNLM"/>
    </source>
</evidence>
<evidence type="ECO:0000256" key="4">
    <source>
        <dbReference type="ARBA" id="ARBA00022679"/>
    </source>
</evidence>
<dbReference type="GO" id="GO:0009247">
    <property type="term" value="P:glycolipid biosynthetic process"/>
    <property type="evidence" value="ECO:0007669"/>
    <property type="project" value="InterPro"/>
</dbReference>
<dbReference type="Pfam" id="PF06925">
    <property type="entry name" value="MGDG_synth"/>
    <property type="match status" value="1"/>
</dbReference>
<feature type="domain" description="Glycosyl transferase family 28 C-terminal" evidence="5">
    <location>
        <begin position="206"/>
        <end position="323"/>
    </location>
</feature>
<keyword evidence="4" id="KW-0808">Transferase</keyword>
<dbReference type="GO" id="GO:0016020">
    <property type="term" value="C:membrane"/>
    <property type="evidence" value="ECO:0007669"/>
    <property type="project" value="UniProtKB-SubCell"/>
</dbReference>
<gene>
    <name evidence="7" type="ORF">CHM34_05095</name>
</gene>
<dbReference type="Proteomes" id="UP000215459">
    <property type="component" value="Unassembled WGS sequence"/>
</dbReference>
<protein>
    <recommendedName>
        <fullName evidence="9">Galactosyldiacylglycerol synthase</fullName>
    </recommendedName>
</protein>
<keyword evidence="3" id="KW-0328">Glycosyltransferase</keyword>
<dbReference type="InterPro" id="IPR050519">
    <property type="entry name" value="Glycosyltransf_28_UgtP"/>
</dbReference>
<name>A0A235BA88_9BACL</name>
<dbReference type="PANTHER" id="PTHR43025">
    <property type="entry name" value="MONOGALACTOSYLDIACYLGLYCEROL SYNTHASE"/>
    <property type="match status" value="1"/>
</dbReference>
<sequence length="374" mass="42498">MERVLILTIGFGTGHNAAARVLSVHLEQKFGLEVRTVDLLELVPGKFHPFLKSGYGQMLNRFPSFYSYLYDRTSHSRFVRYVSSEFVEKTGWMIRKKLVRILDRFAPTRIVTTHPFGLLMLPSQWRNLPTVGVVTDYEMHPFWLAEVPNCLCIPNRLFDKRRLKRISWQTGTRLAETGIPCDPAFSTRIPRQEARRRAGLDPDRPMILVMGGGLGFGPLPEIVDSLVGLDLPAQILVLTGKNTELYSELKAKDYGTGVHVFRYRRDVPVLMDAADLLVTKPGGLSVTEAILKQLPMLLFEALPGQEYANQQYLLHHGGAVLTRPDRIWFQASRLLANPDERRNMERHLEGLAFPDAPDRIAREVLEAERLDTAL</sequence>
<evidence type="ECO:0000256" key="2">
    <source>
        <dbReference type="ARBA" id="ARBA00006962"/>
    </source>
</evidence>
<dbReference type="EMBL" id="NOWF01000002">
    <property type="protein sequence ID" value="OYD09142.1"/>
    <property type="molecule type" value="Genomic_DNA"/>
</dbReference>
<organism evidence="7 8">
    <name type="scientific">Paludifilum halophilum</name>
    <dbReference type="NCBI Taxonomy" id="1642702"/>
    <lineage>
        <taxon>Bacteria</taxon>
        <taxon>Bacillati</taxon>
        <taxon>Bacillota</taxon>
        <taxon>Bacilli</taxon>
        <taxon>Bacillales</taxon>
        <taxon>Thermoactinomycetaceae</taxon>
        <taxon>Paludifilum</taxon>
    </lineage>
</organism>
<dbReference type="Pfam" id="PF04101">
    <property type="entry name" value="Glyco_tran_28_C"/>
    <property type="match status" value="1"/>
</dbReference>
<feature type="domain" description="Diacylglycerol glucosyltransferase N-terminal" evidence="6">
    <location>
        <begin position="15"/>
        <end position="180"/>
    </location>
</feature>
<comment type="similarity">
    <text evidence="2">Belongs to the glycosyltransferase 28 family.</text>
</comment>
<dbReference type="Gene3D" id="3.40.50.2000">
    <property type="entry name" value="Glycogen Phosphorylase B"/>
    <property type="match status" value="1"/>
</dbReference>
<dbReference type="GO" id="GO:0016758">
    <property type="term" value="F:hexosyltransferase activity"/>
    <property type="evidence" value="ECO:0007669"/>
    <property type="project" value="InterPro"/>
</dbReference>
<evidence type="ECO:0000313" key="7">
    <source>
        <dbReference type="EMBL" id="OYD09142.1"/>
    </source>
</evidence>
<dbReference type="SUPFAM" id="SSF53756">
    <property type="entry name" value="UDP-Glycosyltransferase/glycogen phosphorylase"/>
    <property type="match status" value="1"/>
</dbReference>
<keyword evidence="8" id="KW-1185">Reference proteome</keyword>
<dbReference type="OrthoDB" id="9815663at2"/>
<dbReference type="AlphaFoldDB" id="A0A235BA88"/>
<evidence type="ECO:0000259" key="6">
    <source>
        <dbReference type="Pfam" id="PF06925"/>
    </source>
</evidence>
<evidence type="ECO:0000313" key="8">
    <source>
        <dbReference type="Proteomes" id="UP000215459"/>
    </source>
</evidence>
<evidence type="ECO:0000256" key="3">
    <source>
        <dbReference type="ARBA" id="ARBA00022676"/>
    </source>
</evidence>
<evidence type="ECO:0000256" key="1">
    <source>
        <dbReference type="ARBA" id="ARBA00004370"/>
    </source>
</evidence>
<comment type="subcellular location">
    <subcellularLocation>
        <location evidence="1">Membrane</location>
    </subcellularLocation>
</comment>
<dbReference type="InterPro" id="IPR007235">
    <property type="entry name" value="Glyco_trans_28_C"/>
</dbReference>
<proteinExistence type="inferred from homology"/>
<comment type="caution">
    <text evidence="7">The sequence shown here is derived from an EMBL/GenBank/DDBJ whole genome shotgun (WGS) entry which is preliminary data.</text>
</comment>